<sequence length="74" mass="8038">MSIKNPGIQFGRALLADAMADIGSEMLMEIACRRLPLAGFVTQFVAMGADHNRPMCYVPWAFPSPPPTDRSVTA</sequence>
<reference evidence="1 2" key="1">
    <citation type="submission" date="2019-11" db="EMBL/GenBank/DDBJ databases">
        <title>Comparative genomics of hydrocarbon-degrading Desulfosarcina strains.</title>
        <authorList>
            <person name="Watanabe M."/>
            <person name="Kojima H."/>
            <person name="Fukui M."/>
        </authorList>
    </citation>
    <scope>NUCLEOTIDE SEQUENCE [LARGE SCALE GENOMIC DNA]</scope>
    <source>
        <strain evidence="1 2">28bB2T</strain>
    </source>
</reference>
<dbReference type="AlphaFoldDB" id="A0A5K7ZTR2"/>
<organism evidence="1 2">
    <name type="scientific">Desulfosarcina ovata subsp. sediminis</name>
    <dbReference type="NCBI Taxonomy" id="885957"/>
    <lineage>
        <taxon>Bacteria</taxon>
        <taxon>Pseudomonadati</taxon>
        <taxon>Thermodesulfobacteriota</taxon>
        <taxon>Desulfobacteria</taxon>
        <taxon>Desulfobacterales</taxon>
        <taxon>Desulfosarcinaceae</taxon>
        <taxon>Desulfosarcina</taxon>
    </lineage>
</organism>
<dbReference type="Proteomes" id="UP000425960">
    <property type="component" value="Chromosome"/>
</dbReference>
<name>A0A5K7ZTR2_9BACT</name>
<evidence type="ECO:0000313" key="1">
    <source>
        <dbReference type="EMBL" id="BBO83616.1"/>
    </source>
</evidence>
<proteinExistence type="predicted"/>
<accession>A0A5K7ZTR2</accession>
<evidence type="ECO:0000313" key="2">
    <source>
        <dbReference type="Proteomes" id="UP000425960"/>
    </source>
</evidence>
<protein>
    <submittedName>
        <fullName evidence="1">Uncharacterized protein</fullName>
    </submittedName>
</protein>
<dbReference type="KEGG" id="dov:DSCO28_41820"/>
<dbReference type="EMBL" id="AP021876">
    <property type="protein sequence ID" value="BBO83616.1"/>
    <property type="molecule type" value="Genomic_DNA"/>
</dbReference>
<gene>
    <name evidence="1" type="ORF">DSCO28_41820</name>
</gene>